<protein>
    <submittedName>
        <fullName evidence="2">Nuclear pore complex protein</fullName>
    </submittedName>
</protein>
<name>A0AC34GHR2_9BILA</name>
<dbReference type="WBParaSite" id="ES5_v2.g29109.t1">
    <property type="protein sequence ID" value="ES5_v2.g29109.t1"/>
    <property type="gene ID" value="ES5_v2.g29109"/>
</dbReference>
<proteinExistence type="predicted"/>
<accession>A0AC34GHR2</accession>
<organism evidence="1 2">
    <name type="scientific">Panagrolaimus sp. ES5</name>
    <dbReference type="NCBI Taxonomy" id="591445"/>
    <lineage>
        <taxon>Eukaryota</taxon>
        <taxon>Metazoa</taxon>
        <taxon>Ecdysozoa</taxon>
        <taxon>Nematoda</taxon>
        <taxon>Chromadorea</taxon>
        <taxon>Rhabditida</taxon>
        <taxon>Tylenchina</taxon>
        <taxon>Panagrolaimomorpha</taxon>
        <taxon>Panagrolaimoidea</taxon>
        <taxon>Panagrolaimidae</taxon>
        <taxon>Panagrolaimus</taxon>
    </lineage>
</organism>
<evidence type="ECO:0000313" key="1">
    <source>
        <dbReference type="Proteomes" id="UP000887579"/>
    </source>
</evidence>
<reference evidence="2" key="1">
    <citation type="submission" date="2022-11" db="UniProtKB">
        <authorList>
            <consortium name="WormBaseParasite"/>
        </authorList>
    </citation>
    <scope>IDENTIFICATION</scope>
</reference>
<sequence>CIKAYEKAKLENPLDDSRKLSDSIAQRINIWRFLLISPENTACEALIECNNLLRELFERDRYAEAMELLGMAPQNLTTQTNELIKKLPSDGRDEAMIRRVQDQQREFNSYLLYLEIMEKFSIWQHRINEELSEMPKKISDVEYAKLDVIQKSEYERQMNHAMNRIQAHLKDCEKYQNVVVNQILDLLYQAPTFFASCLDLNDVENFEEHQTRVAQLSRIHERYLYYTITMLITLYRKSRNDLDVLSVANLLMDSRYDLYV</sequence>
<evidence type="ECO:0000313" key="2">
    <source>
        <dbReference type="WBParaSite" id="ES5_v2.g29109.t1"/>
    </source>
</evidence>
<dbReference type="Proteomes" id="UP000887579">
    <property type="component" value="Unplaced"/>
</dbReference>